<dbReference type="InterPro" id="IPR050924">
    <property type="entry name" value="Peroxiredoxin_BCP/PrxQ"/>
</dbReference>
<evidence type="ECO:0000256" key="4">
    <source>
        <dbReference type="ARBA" id="ARBA00022862"/>
    </source>
</evidence>
<comment type="function">
    <text evidence="1">Thiol-specific peroxidase that catalyzes the reduction of hydrogen peroxide and organic hydroperoxides to water and alcohols, respectively. Plays a role in cell protection against oxidative stress by detoxifying peroxides and as sensor of hydrogen peroxide-mediated signaling events.</text>
</comment>
<dbReference type="EMBL" id="JAKXMK010000037">
    <property type="protein sequence ID" value="MCH6170920.1"/>
    <property type="molecule type" value="Genomic_DNA"/>
</dbReference>
<comment type="catalytic activity">
    <reaction evidence="11">
        <text>a hydroperoxide + [thioredoxin]-dithiol = an alcohol + [thioredoxin]-disulfide + H2O</text>
        <dbReference type="Rhea" id="RHEA:62620"/>
        <dbReference type="Rhea" id="RHEA-COMP:10698"/>
        <dbReference type="Rhea" id="RHEA-COMP:10700"/>
        <dbReference type="ChEBI" id="CHEBI:15377"/>
        <dbReference type="ChEBI" id="CHEBI:29950"/>
        <dbReference type="ChEBI" id="CHEBI:30879"/>
        <dbReference type="ChEBI" id="CHEBI:35924"/>
        <dbReference type="ChEBI" id="CHEBI:50058"/>
        <dbReference type="EC" id="1.11.1.24"/>
    </reaction>
</comment>
<dbReference type="InterPro" id="IPR013766">
    <property type="entry name" value="Thioredoxin_domain"/>
</dbReference>
<dbReference type="PANTHER" id="PTHR42801">
    <property type="entry name" value="THIOREDOXIN-DEPENDENT PEROXIDE REDUCTASE"/>
    <property type="match status" value="1"/>
</dbReference>
<organism evidence="13 14">
    <name type="scientific">Pseudonocardia alaniniphila</name>
    <dbReference type="NCBI Taxonomy" id="75291"/>
    <lineage>
        <taxon>Bacteria</taxon>
        <taxon>Bacillati</taxon>
        <taxon>Actinomycetota</taxon>
        <taxon>Actinomycetes</taxon>
        <taxon>Pseudonocardiales</taxon>
        <taxon>Pseudonocardiaceae</taxon>
        <taxon>Pseudonocardia</taxon>
    </lineage>
</organism>
<gene>
    <name evidence="13" type="ORF">MMF94_34905</name>
</gene>
<dbReference type="PROSITE" id="PS51352">
    <property type="entry name" value="THIOREDOXIN_2"/>
    <property type="match status" value="1"/>
</dbReference>
<evidence type="ECO:0000256" key="11">
    <source>
        <dbReference type="ARBA" id="ARBA00049091"/>
    </source>
</evidence>
<comment type="similarity">
    <text evidence="9">Belongs to the peroxiredoxin family. BCP/PrxQ subfamily.</text>
</comment>
<evidence type="ECO:0000256" key="3">
    <source>
        <dbReference type="ARBA" id="ARBA00022559"/>
    </source>
</evidence>
<dbReference type="Pfam" id="PF00578">
    <property type="entry name" value="AhpC-TSA"/>
    <property type="match status" value="1"/>
</dbReference>
<evidence type="ECO:0000256" key="5">
    <source>
        <dbReference type="ARBA" id="ARBA00023002"/>
    </source>
</evidence>
<evidence type="ECO:0000256" key="6">
    <source>
        <dbReference type="ARBA" id="ARBA00023157"/>
    </source>
</evidence>
<evidence type="ECO:0000256" key="1">
    <source>
        <dbReference type="ARBA" id="ARBA00003330"/>
    </source>
</evidence>
<dbReference type="PANTHER" id="PTHR42801:SF7">
    <property type="entry name" value="SLL1159 PROTEIN"/>
    <property type="match status" value="1"/>
</dbReference>
<evidence type="ECO:0000256" key="7">
    <source>
        <dbReference type="ARBA" id="ARBA00023284"/>
    </source>
</evidence>
<keyword evidence="3" id="KW-0575">Peroxidase</keyword>
<keyword evidence="5" id="KW-0560">Oxidoreductase</keyword>
<evidence type="ECO:0000259" key="12">
    <source>
        <dbReference type="PROSITE" id="PS51352"/>
    </source>
</evidence>
<dbReference type="SUPFAM" id="SSF52833">
    <property type="entry name" value="Thioredoxin-like"/>
    <property type="match status" value="1"/>
</dbReference>
<name>A0ABS9TQV9_9PSEU</name>
<dbReference type="InterPro" id="IPR000866">
    <property type="entry name" value="AhpC/TSA"/>
</dbReference>
<evidence type="ECO:0000256" key="10">
    <source>
        <dbReference type="ARBA" id="ARBA00041373"/>
    </source>
</evidence>
<protein>
    <recommendedName>
        <fullName evidence="2">thioredoxin-dependent peroxiredoxin</fullName>
        <ecNumber evidence="2">1.11.1.24</ecNumber>
    </recommendedName>
    <alternativeName>
        <fullName evidence="10">Bacterioferritin comigratory protein</fullName>
    </alternativeName>
    <alternativeName>
        <fullName evidence="8">Thioredoxin peroxidase</fullName>
    </alternativeName>
</protein>
<keyword evidence="7" id="KW-0676">Redox-active center</keyword>
<dbReference type="EC" id="1.11.1.24" evidence="2"/>
<dbReference type="RefSeq" id="WP_241041726.1">
    <property type="nucleotide sequence ID" value="NZ_BAAAJF010000017.1"/>
</dbReference>
<evidence type="ECO:0000256" key="8">
    <source>
        <dbReference type="ARBA" id="ARBA00032824"/>
    </source>
</evidence>
<accession>A0ABS9TQV9</accession>
<proteinExistence type="inferred from homology"/>
<evidence type="ECO:0000256" key="2">
    <source>
        <dbReference type="ARBA" id="ARBA00013017"/>
    </source>
</evidence>
<keyword evidence="4" id="KW-0049">Antioxidant</keyword>
<reference evidence="13 14" key="1">
    <citation type="submission" date="2022-03" db="EMBL/GenBank/DDBJ databases">
        <title>Pseudonocardia alaer sp. nov., a novel actinomycete isolated from reed forest soil.</title>
        <authorList>
            <person name="Wang L."/>
        </authorList>
    </citation>
    <scope>NUCLEOTIDE SEQUENCE [LARGE SCALE GENOMIC DNA]</scope>
    <source>
        <strain evidence="13 14">Y-16303</strain>
    </source>
</reference>
<comment type="caution">
    <text evidence="13">The sequence shown here is derived from an EMBL/GenBank/DDBJ whole genome shotgun (WGS) entry which is preliminary data.</text>
</comment>
<keyword evidence="14" id="KW-1185">Reference proteome</keyword>
<evidence type="ECO:0000256" key="9">
    <source>
        <dbReference type="ARBA" id="ARBA00038489"/>
    </source>
</evidence>
<dbReference type="InterPro" id="IPR036249">
    <property type="entry name" value="Thioredoxin-like_sf"/>
</dbReference>
<dbReference type="Proteomes" id="UP001299970">
    <property type="component" value="Unassembled WGS sequence"/>
</dbReference>
<keyword evidence="6" id="KW-1015">Disulfide bond</keyword>
<evidence type="ECO:0000313" key="14">
    <source>
        <dbReference type="Proteomes" id="UP001299970"/>
    </source>
</evidence>
<dbReference type="Gene3D" id="3.40.30.10">
    <property type="entry name" value="Glutaredoxin"/>
    <property type="match status" value="1"/>
</dbReference>
<sequence length="161" mass="17452">MTLLKPGDKFPSLSVEVAGGGTLRLPDALSGRYGVVLFYRGSWCRYCNAQLRAFERAHDSLAEVDADVVALSVDDEATTRALIDKHRLRFPIGHSADAHAIATATGAFVNEERGHLESTGFVLDETGAVVVSVYSSNAIGRLVPEDVVGLLRYRREHAGRL</sequence>
<feature type="domain" description="Thioredoxin" evidence="12">
    <location>
        <begin position="4"/>
        <end position="156"/>
    </location>
</feature>
<evidence type="ECO:0000313" key="13">
    <source>
        <dbReference type="EMBL" id="MCH6170920.1"/>
    </source>
</evidence>